<evidence type="ECO:0000256" key="6">
    <source>
        <dbReference type="RuleBase" id="RU364152"/>
    </source>
</evidence>
<comment type="caution">
    <text evidence="8">The sequence shown here is derived from an EMBL/GenBank/DDBJ whole genome shotgun (WGS) entry which is preliminary data.</text>
</comment>
<sequence length="182" mass="21323">MILPVSLQYGVDHNDDDDDDDDDDDYREKEDIEKWEEIKEKEEEKGKELRRRAQRTVHVLHNSEQPASVFSILESGTKTIPLVADGLFDMLMLKMTSIYTSKKQTRIEARGPRFEIGDFCVKLGSVTMSQNFKGVLVEVGFEPEPARFTVRQVNRYFTAVNRRIFMNESTEYYIYNRQTFMS</sequence>
<evidence type="ECO:0000313" key="9">
    <source>
        <dbReference type="Proteomes" id="UP001148838"/>
    </source>
</evidence>
<comment type="similarity">
    <text evidence="2 6">Belongs to the Mediator complex subunit 20 family.</text>
</comment>
<comment type="subunit">
    <text evidence="6">Component of the Mediator complex.</text>
</comment>
<keyword evidence="6" id="KW-0805">Transcription regulation</keyword>
<dbReference type="InterPro" id="IPR013921">
    <property type="entry name" value="Mediator_Med20"/>
</dbReference>
<dbReference type="Pfam" id="PF08612">
    <property type="entry name" value="Med20"/>
    <property type="match status" value="1"/>
</dbReference>
<proteinExistence type="inferred from homology"/>
<reference evidence="8 9" key="1">
    <citation type="journal article" date="2022" name="Allergy">
        <title>Genome assembly and annotation of Periplaneta americana reveal a comprehensive cockroach allergen profile.</title>
        <authorList>
            <person name="Wang L."/>
            <person name="Xiong Q."/>
            <person name="Saelim N."/>
            <person name="Wang L."/>
            <person name="Nong W."/>
            <person name="Wan A.T."/>
            <person name="Shi M."/>
            <person name="Liu X."/>
            <person name="Cao Q."/>
            <person name="Hui J.H.L."/>
            <person name="Sookrung N."/>
            <person name="Leung T.F."/>
            <person name="Tungtrongchitr A."/>
            <person name="Tsui S.K.W."/>
        </authorList>
    </citation>
    <scope>NUCLEOTIDE SEQUENCE [LARGE SCALE GENOMIC DNA]</scope>
    <source>
        <strain evidence="8">PWHHKU_190912</strain>
    </source>
</reference>
<dbReference type="EMBL" id="JAJSOF020000005">
    <property type="protein sequence ID" value="KAJ4448070.1"/>
    <property type="molecule type" value="Genomic_DNA"/>
</dbReference>
<evidence type="ECO:0000256" key="2">
    <source>
        <dbReference type="ARBA" id="ARBA00010743"/>
    </source>
</evidence>
<dbReference type="PANTHER" id="PTHR12465">
    <property type="entry name" value="UBIQUITIN SPECIFIC PROTEASE HOMOLOG 49"/>
    <property type="match status" value="1"/>
</dbReference>
<evidence type="ECO:0000256" key="3">
    <source>
        <dbReference type="ARBA" id="ARBA00019690"/>
    </source>
</evidence>
<keyword evidence="6" id="KW-0804">Transcription</keyword>
<comment type="subcellular location">
    <subcellularLocation>
        <location evidence="1 6">Nucleus</location>
    </subcellularLocation>
</comment>
<name>A0ABQ8TQR4_PERAM</name>
<keyword evidence="6" id="KW-0010">Activator</keyword>
<keyword evidence="9" id="KW-1185">Reference proteome</keyword>
<protein>
    <recommendedName>
        <fullName evidence="3 6">Mediator of RNA polymerase II transcription subunit 20</fullName>
    </recommendedName>
    <alternativeName>
        <fullName evidence="5 6">Mediator complex subunit 20</fullName>
    </alternativeName>
</protein>
<evidence type="ECO:0000256" key="7">
    <source>
        <dbReference type="SAM" id="MobiDB-lite"/>
    </source>
</evidence>
<evidence type="ECO:0000256" key="5">
    <source>
        <dbReference type="ARBA" id="ARBA00031954"/>
    </source>
</evidence>
<evidence type="ECO:0000256" key="4">
    <source>
        <dbReference type="ARBA" id="ARBA00023242"/>
    </source>
</evidence>
<organism evidence="8 9">
    <name type="scientific">Periplaneta americana</name>
    <name type="common">American cockroach</name>
    <name type="synonym">Blatta americana</name>
    <dbReference type="NCBI Taxonomy" id="6978"/>
    <lineage>
        <taxon>Eukaryota</taxon>
        <taxon>Metazoa</taxon>
        <taxon>Ecdysozoa</taxon>
        <taxon>Arthropoda</taxon>
        <taxon>Hexapoda</taxon>
        <taxon>Insecta</taxon>
        <taxon>Pterygota</taxon>
        <taxon>Neoptera</taxon>
        <taxon>Polyneoptera</taxon>
        <taxon>Dictyoptera</taxon>
        <taxon>Blattodea</taxon>
        <taxon>Blattoidea</taxon>
        <taxon>Blattidae</taxon>
        <taxon>Blattinae</taxon>
        <taxon>Periplaneta</taxon>
    </lineage>
</organism>
<keyword evidence="4 6" id="KW-0539">Nucleus</keyword>
<comment type="function">
    <text evidence="6">Component of the Mediator complex, a coactivator involved in the regulated transcription of nearly all RNA polymerase II-dependent genes. Mediator functions as a bridge to convey information from gene-specific regulatory proteins to the basal RNA polymerase II transcription machinery. Mediator is recruited to promoters by direct interactions with regulatory proteins and serves as a scaffold for the assembly of a functional preinitiation complex with RNA polymerase II and the general transcription factors.</text>
</comment>
<evidence type="ECO:0000313" key="8">
    <source>
        <dbReference type="EMBL" id="KAJ4448070.1"/>
    </source>
</evidence>
<dbReference type="Proteomes" id="UP001148838">
    <property type="component" value="Unassembled WGS sequence"/>
</dbReference>
<accession>A0ABQ8TQR4</accession>
<gene>
    <name evidence="6" type="primary">MED20</name>
    <name evidence="8" type="ORF">ANN_10082</name>
</gene>
<dbReference type="PANTHER" id="PTHR12465:SF0">
    <property type="entry name" value="MEDIATOR OF RNA POLYMERASE II TRANSCRIPTION SUBUNIT 20"/>
    <property type="match status" value="1"/>
</dbReference>
<evidence type="ECO:0000256" key="1">
    <source>
        <dbReference type="ARBA" id="ARBA00004123"/>
    </source>
</evidence>
<feature type="region of interest" description="Disordered" evidence="7">
    <location>
        <begin position="1"/>
        <end position="32"/>
    </location>
</feature>
<feature type="compositionally biased region" description="Acidic residues" evidence="7">
    <location>
        <begin position="14"/>
        <end position="25"/>
    </location>
</feature>